<protein>
    <submittedName>
        <fullName evidence="1">Uncharacterized protein</fullName>
    </submittedName>
</protein>
<organism evidence="1 2">
    <name type="scientific">Amanita thiersii Skay4041</name>
    <dbReference type="NCBI Taxonomy" id="703135"/>
    <lineage>
        <taxon>Eukaryota</taxon>
        <taxon>Fungi</taxon>
        <taxon>Dikarya</taxon>
        <taxon>Basidiomycota</taxon>
        <taxon>Agaricomycotina</taxon>
        <taxon>Agaricomycetes</taxon>
        <taxon>Agaricomycetidae</taxon>
        <taxon>Agaricales</taxon>
        <taxon>Pluteineae</taxon>
        <taxon>Amanitaceae</taxon>
        <taxon>Amanita</taxon>
    </lineage>
</organism>
<dbReference type="Proteomes" id="UP000242287">
    <property type="component" value="Unassembled WGS sequence"/>
</dbReference>
<keyword evidence="2" id="KW-1185">Reference proteome</keyword>
<evidence type="ECO:0000313" key="1">
    <source>
        <dbReference type="EMBL" id="PFH48658.1"/>
    </source>
</evidence>
<reference evidence="1 2" key="1">
    <citation type="submission" date="2014-02" db="EMBL/GenBank/DDBJ databases">
        <title>Transposable element dynamics among asymbiotic and ectomycorrhizal Amanita fungi.</title>
        <authorList>
            <consortium name="DOE Joint Genome Institute"/>
            <person name="Hess J."/>
            <person name="Skrede I."/>
            <person name="Wolfe B."/>
            <person name="LaButti K."/>
            <person name="Ohm R.A."/>
            <person name="Grigoriev I.V."/>
            <person name="Pringle A."/>
        </authorList>
    </citation>
    <scope>NUCLEOTIDE SEQUENCE [LARGE SCALE GENOMIC DNA]</scope>
    <source>
        <strain evidence="1 2">SKay4041</strain>
    </source>
</reference>
<evidence type="ECO:0000313" key="2">
    <source>
        <dbReference type="Proteomes" id="UP000242287"/>
    </source>
</evidence>
<sequence length="131" mass="13749">MFKTPPENLIAALRLTKQVNGRAAIQKTGVSSPVAQSQTASSPAHHASSLISNQPLASTVPRSAMQTITTAIPSNPDGSFATSTTTAAACSTCRVFDTQHIPDDAYQLGCSLGPPYCCCCNGICWKDQDTF</sequence>
<accession>A0A2A9NF18</accession>
<gene>
    <name evidence="1" type="ORF">AMATHDRAFT_64844</name>
</gene>
<dbReference type="AlphaFoldDB" id="A0A2A9NF18"/>
<proteinExistence type="predicted"/>
<dbReference type="EMBL" id="KZ302054">
    <property type="protein sequence ID" value="PFH48658.1"/>
    <property type="molecule type" value="Genomic_DNA"/>
</dbReference>
<name>A0A2A9NF18_9AGAR</name>